<proteinExistence type="predicted"/>
<dbReference type="PANTHER" id="PTHR14030">
    <property type="entry name" value="MITOTIC CHECKPOINT SERINE/THREONINE-PROTEIN KINASE BUB1"/>
    <property type="match status" value="1"/>
</dbReference>
<evidence type="ECO:0000256" key="5">
    <source>
        <dbReference type="PROSITE-ProRule" id="PRU10141"/>
    </source>
</evidence>
<keyword evidence="2" id="KW-0158">Chromosome</keyword>
<feature type="binding site" evidence="5">
    <location>
        <position position="134"/>
    </location>
    <ligand>
        <name>ATP</name>
        <dbReference type="ChEBI" id="CHEBI:30616"/>
    </ligand>
</feature>
<dbReference type="PROSITE" id="PS50011">
    <property type="entry name" value="PROTEIN_KINASE_DOM"/>
    <property type="match status" value="1"/>
</dbReference>
<evidence type="ECO:0000256" key="4">
    <source>
        <dbReference type="ARBA" id="ARBA00023328"/>
    </source>
</evidence>
<keyword evidence="4" id="KW-0137">Centromere</keyword>
<dbReference type="AlphaFoldDB" id="A0A914R3T0"/>
<dbReference type="GO" id="GO:0005634">
    <property type="term" value="C:nucleus"/>
    <property type="evidence" value="ECO:0007669"/>
    <property type="project" value="TreeGrafter"/>
</dbReference>
<accession>A0A914R3T0</accession>
<dbReference type="InterPro" id="IPR017441">
    <property type="entry name" value="Protein_kinase_ATP_BS"/>
</dbReference>
<dbReference type="GO" id="GO:0032991">
    <property type="term" value="C:protein-containing complex"/>
    <property type="evidence" value="ECO:0007669"/>
    <property type="project" value="UniProtKB-ARBA"/>
</dbReference>
<evidence type="ECO:0000256" key="1">
    <source>
        <dbReference type="ARBA" id="ARBA00004629"/>
    </source>
</evidence>
<evidence type="ECO:0000259" key="6">
    <source>
        <dbReference type="PROSITE" id="PS50011"/>
    </source>
</evidence>
<keyword evidence="7" id="KW-1185">Reference proteome</keyword>
<comment type="subcellular location">
    <subcellularLocation>
        <location evidence="1">Chromosome</location>
        <location evidence="1">Centromere</location>
        <location evidence="1">Kinetochore</location>
    </subcellularLocation>
</comment>
<dbReference type="SUPFAM" id="SSF56112">
    <property type="entry name" value="Protein kinase-like (PK-like)"/>
    <property type="match status" value="1"/>
</dbReference>
<keyword evidence="3" id="KW-0995">Kinetochore</keyword>
<evidence type="ECO:0000313" key="7">
    <source>
        <dbReference type="Proteomes" id="UP000887564"/>
    </source>
</evidence>
<keyword evidence="5" id="KW-0547">Nucleotide-binding</keyword>
<dbReference type="GO" id="GO:0004672">
    <property type="term" value="F:protein kinase activity"/>
    <property type="evidence" value="ECO:0007669"/>
    <property type="project" value="InterPro"/>
</dbReference>
<dbReference type="InterPro" id="IPR011009">
    <property type="entry name" value="Kinase-like_dom_sf"/>
</dbReference>
<dbReference type="InterPro" id="IPR000719">
    <property type="entry name" value="Prot_kinase_dom"/>
</dbReference>
<dbReference type="Gene3D" id="1.10.510.10">
    <property type="entry name" value="Transferase(Phosphotransferase) domain 1"/>
    <property type="match status" value="1"/>
</dbReference>
<dbReference type="GO" id="GO:0051754">
    <property type="term" value="P:meiotic sister chromatid cohesion, centromeric"/>
    <property type="evidence" value="ECO:0007669"/>
    <property type="project" value="TreeGrafter"/>
</dbReference>
<dbReference type="GO" id="GO:0007094">
    <property type="term" value="P:mitotic spindle assembly checkpoint signaling"/>
    <property type="evidence" value="ECO:0007669"/>
    <property type="project" value="InterPro"/>
</dbReference>
<keyword evidence="5" id="KW-0067">ATP-binding</keyword>
<evidence type="ECO:0000256" key="2">
    <source>
        <dbReference type="ARBA" id="ARBA00022454"/>
    </source>
</evidence>
<protein>
    <submittedName>
        <fullName evidence="8">Protein kinase domain-containing protein</fullName>
    </submittedName>
</protein>
<dbReference type="GO" id="GO:0000776">
    <property type="term" value="C:kinetochore"/>
    <property type="evidence" value="ECO:0007669"/>
    <property type="project" value="UniProtKB-KW"/>
</dbReference>
<evidence type="ECO:0000256" key="3">
    <source>
        <dbReference type="ARBA" id="ARBA00022838"/>
    </source>
</evidence>
<dbReference type="PROSITE" id="PS00107">
    <property type="entry name" value="PROTEIN_KINASE_ATP"/>
    <property type="match status" value="1"/>
</dbReference>
<evidence type="ECO:0000313" key="8">
    <source>
        <dbReference type="WBParaSite" id="PEQ_0000091801-mRNA-1"/>
    </source>
</evidence>
<dbReference type="PANTHER" id="PTHR14030:SF4">
    <property type="entry name" value="BUB1 KINASE, ISOFORM A-RELATED"/>
    <property type="match status" value="1"/>
</dbReference>
<name>A0A914R3T0_PAREQ</name>
<dbReference type="WBParaSite" id="PEQ_0000091801-mRNA-1">
    <property type="protein sequence ID" value="PEQ_0000091801-mRNA-1"/>
    <property type="gene ID" value="PEQ_0000091801"/>
</dbReference>
<dbReference type="InterPro" id="IPR015661">
    <property type="entry name" value="Bub1/Mad3"/>
</dbReference>
<organism evidence="7 8">
    <name type="scientific">Parascaris equorum</name>
    <name type="common">Equine roundworm</name>
    <dbReference type="NCBI Taxonomy" id="6256"/>
    <lineage>
        <taxon>Eukaryota</taxon>
        <taxon>Metazoa</taxon>
        <taxon>Ecdysozoa</taxon>
        <taxon>Nematoda</taxon>
        <taxon>Chromadorea</taxon>
        <taxon>Rhabditida</taxon>
        <taxon>Spirurina</taxon>
        <taxon>Ascaridomorpha</taxon>
        <taxon>Ascaridoidea</taxon>
        <taxon>Ascarididae</taxon>
        <taxon>Parascaris</taxon>
    </lineage>
</organism>
<reference evidence="8" key="1">
    <citation type="submission" date="2022-11" db="UniProtKB">
        <authorList>
            <consortium name="WormBaseParasite"/>
        </authorList>
    </citation>
    <scope>IDENTIFICATION</scope>
</reference>
<feature type="domain" description="Protein kinase" evidence="6">
    <location>
        <begin position="106"/>
        <end position="191"/>
    </location>
</feature>
<dbReference type="GO" id="GO:0005524">
    <property type="term" value="F:ATP binding"/>
    <property type="evidence" value="ECO:0007669"/>
    <property type="project" value="UniProtKB-UniRule"/>
</dbReference>
<dbReference type="Proteomes" id="UP000887564">
    <property type="component" value="Unplaced"/>
</dbReference>
<sequence length="191" mass="21886">MGINDEKNDLDQPTGRGLKSAIESEVNPWDKNVQNAIMADRRLTPTHVSTFVVETYIERHINEKWMSKLNCTIDYFWLIERIELDATGGSIVAINLTHMTFSGERFELQALIGEGGFAKVYKSLSEDGKTYAIKYEVPSCRWEVYMCEQLRLRLPRTMLPTVMTIRDAYIYANASAIVYQYHPHGSLLVSL</sequence>